<feature type="region of interest" description="Disordered" evidence="1">
    <location>
        <begin position="246"/>
        <end position="310"/>
    </location>
</feature>
<comment type="caution">
    <text evidence="2">The sequence shown here is derived from an EMBL/GenBank/DDBJ whole genome shotgun (WGS) entry which is preliminary data.</text>
</comment>
<sequence length="310" mass="33131">MRTTGFNHQNFPRNNKKSRTSPPCEAHSHYMVQLAKKILAEAGGDDSSSVFIHAPNNHGPHRKLLMCSFLTGLYALGLNNKASHNWTSRTYSTHSGCLTQQALSIGAAALSVMKDTWSLHFTPSEAASLADKAGNLSDPSCVDLGAELALSVLAQSHALSCSEGIRALEQCKDKGHSALEKAVAAVEEASTREEVFPEIQFRASHLWAETVCRDDPPFLQHPSFSAGSSHSLNPFYHAAAMMQQQAAAHVGGGGGSAPPPLHGGPPPVQPPMLRQGWRGEEGWKESPSSSNAVPLRPSMHLSHSAPNLKG</sequence>
<feature type="non-terminal residue" evidence="2">
    <location>
        <position position="310"/>
    </location>
</feature>
<evidence type="ECO:0000313" key="3">
    <source>
        <dbReference type="Proteomes" id="UP001328107"/>
    </source>
</evidence>
<feature type="compositionally biased region" description="Pro residues" evidence="1">
    <location>
        <begin position="257"/>
        <end position="270"/>
    </location>
</feature>
<dbReference type="AlphaFoldDB" id="A0AAN5I0Z8"/>
<keyword evidence="3" id="KW-1185">Reference proteome</keyword>
<evidence type="ECO:0000256" key="1">
    <source>
        <dbReference type="SAM" id="MobiDB-lite"/>
    </source>
</evidence>
<reference evidence="3" key="1">
    <citation type="submission" date="2022-10" db="EMBL/GenBank/DDBJ databases">
        <title>Genome assembly of Pristionchus species.</title>
        <authorList>
            <person name="Yoshida K."/>
            <person name="Sommer R.J."/>
        </authorList>
    </citation>
    <scope>NUCLEOTIDE SEQUENCE [LARGE SCALE GENOMIC DNA]</scope>
    <source>
        <strain evidence="3">RS5460</strain>
    </source>
</reference>
<proteinExistence type="predicted"/>
<evidence type="ECO:0000313" key="2">
    <source>
        <dbReference type="EMBL" id="GMR47922.1"/>
    </source>
</evidence>
<feature type="compositionally biased region" description="Polar residues" evidence="1">
    <location>
        <begin position="1"/>
        <end position="13"/>
    </location>
</feature>
<dbReference type="PANTHER" id="PTHR22619">
    <property type="entry name" value="ZINC FINGER SWIM DOMAIN CONTAINING PROTEIN 4, 5, 6"/>
    <property type="match status" value="1"/>
</dbReference>
<dbReference type="GO" id="GO:0031462">
    <property type="term" value="C:Cul2-RING ubiquitin ligase complex"/>
    <property type="evidence" value="ECO:0007669"/>
    <property type="project" value="TreeGrafter"/>
</dbReference>
<accession>A0AAN5I0Z8</accession>
<dbReference type="PANTHER" id="PTHR22619:SF1">
    <property type="entry name" value="ZINC FINGER SWIM DOMAIN-CONTAINING PROTEIN 8"/>
    <property type="match status" value="1"/>
</dbReference>
<feature type="region of interest" description="Disordered" evidence="1">
    <location>
        <begin position="1"/>
        <end position="25"/>
    </location>
</feature>
<name>A0AAN5I0Z8_9BILA</name>
<protein>
    <submittedName>
        <fullName evidence="2">Uncharacterized protein</fullName>
    </submittedName>
</protein>
<gene>
    <name evidence="2" type="ORF">PMAYCL1PPCAC_18115</name>
</gene>
<organism evidence="2 3">
    <name type="scientific">Pristionchus mayeri</name>
    <dbReference type="NCBI Taxonomy" id="1317129"/>
    <lineage>
        <taxon>Eukaryota</taxon>
        <taxon>Metazoa</taxon>
        <taxon>Ecdysozoa</taxon>
        <taxon>Nematoda</taxon>
        <taxon>Chromadorea</taxon>
        <taxon>Rhabditida</taxon>
        <taxon>Rhabditina</taxon>
        <taxon>Diplogasteromorpha</taxon>
        <taxon>Diplogasteroidea</taxon>
        <taxon>Neodiplogasteridae</taxon>
        <taxon>Pristionchus</taxon>
    </lineage>
</organism>
<dbReference type="Proteomes" id="UP001328107">
    <property type="component" value="Unassembled WGS sequence"/>
</dbReference>
<dbReference type="EMBL" id="BTRK01000004">
    <property type="protein sequence ID" value="GMR47922.1"/>
    <property type="molecule type" value="Genomic_DNA"/>
</dbReference>